<accession>A0ABN2F984</accession>
<reference evidence="2 3" key="1">
    <citation type="journal article" date="2019" name="Int. J. Syst. Evol. Microbiol.">
        <title>The Global Catalogue of Microorganisms (GCM) 10K type strain sequencing project: providing services to taxonomists for standard genome sequencing and annotation.</title>
        <authorList>
            <consortium name="The Broad Institute Genomics Platform"/>
            <consortium name="The Broad Institute Genome Sequencing Center for Infectious Disease"/>
            <person name="Wu L."/>
            <person name="Ma J."/>
        </authorList>
    </citation>
    <scope>NUCLEOTIDE SEQUENCE [LARGE SCALE GENOMIC DNA]</scope>
    <source>
        <strain evidence="2 3">JCM 14306</strain>
    </source>
</reference>
<evidence type="ECO:0000313" key="3">
    <source>
        <dbReference type="Proteomes" id="UP001501319"/>
    </source>
</evidence>
<dbReference type="Proteomes" id="UP001501319">
    <property type="component" value="Unassembled WGS sequence"/>
</dbReference>
<sequence>MAAVAPRLSDEARLEGVDSVGTETPSTPQAAAVAPPGPSHQDWLEGAIRSVPGGRVGREFASNQRGQTYGYPLILWVALRYFHGATHNVSG</sequence>
<evidence type="ECO:0008006" key="4">
    <source>
        <dbReference type="Google" id="ProtNLM"/>
    </source>
</evidence>
<gene>
    <name evidence="2" type="ORF">GCM10009744_26670</name>
</gene>
<dbReference type="EMBL" id="BAAANE010000004">
    <property type="protein sequence ID" value="GAA1636290.1"/>
    <property type="molecule type" value="Genomic_DNA"/>
</dbReference>
<name>A0ABN2F984_9ACTN</name>
<keyword evidence="3" id="KW-1185">Reference proteome</keyword>
<evidence type="ECO:0000313" key="2">
    <source>
        <dbReference type="EMBL" id="GAA1636290.1"/>
    </source>
</evidence>
<feature type="region of interest" description="Disordered" evidence="1">
    <location>
        <begin position="1"/>
        <end position="39"/>
    </location>
</feature>
<proteinExistence type="predicted"/>
<protein>
    <recommendedName>
        <fullName evidence="4">Transposase</fullName>
    </recommendedName>
</protein>
<evidence type="ECO:0000256" key="1">
    <source>
        <dbReference type="SAM" id="MobiDB-lite"/>
    </source>
</evidence>
<comment type="caution">
    <text evidence="2">The sequence shown here is derived from an EMBL/GenBank/DDBJ whole genome shotgun (WGS) entry which is preliminary data.</text>
</comment>
<organism evidence="2 3">
    <name type="scientific">Kribbella alba</name>
    <dbReference type="NCBI Taxonomy" id="190197"/>
    <lineage>
        <taxon>Bacteria</taxon>
        <taxon>Bacillati</taxon>
        <taxon>Actinomycetota</taxon>
        <taxon>Actinomycetes</taxon>
        <taxon>Propionibacteriales</taxon>
        <taxon>Kribbellaceae</taxon>
        <taxon>Kribbella</taxon>
    </lineage>
</organism>